<sequence>MAQASGGYACEKIKSAAVNRVPISLCIATSSRMQLSLIDKNRKCVFGVVSNNNSIELRVLKQLEHFIILVRNG</sequence>
<evidence type="ECO:0000313" key="1">
    <source>
        <dbReference type="EMBL" id="GBN62120.1"/>
    </source>
</evidence>
<organism evidence="1 2">
    <name type="scientific">Araneus ventricosus</name>
    <name type="common">Orbweaver spider</name>
    <name type="synonym">Epeira ventricosa</name>
    <dbReference type="NCBI Taxonomy" id="182803"/>
    <lineage>
        <taxon>Eukaryota</taxon>
        <taxon>Metazoa</taxon>
        <taxon>Ecdysozoa</taxon>
        <taxon>Arthropoda</taxon>
        <taxon>Chelicerata</taxon>
        <taxon>Arachnida</taxon>
        <taxon>Araneae</taxon>
        <taxon>Araneomorphae</taxon>
        <taxon>Entelegynae</taxon>
        <taxon>Araneoidea</taxon>
        <taxon>Araneidae</taxon>
        <taxon>Araneus</taxon>
    </lineage>
</organism>
<gene>
    <name evidence="1" type="ORF">AVEN_124064_1</name>
</gene>
<keyword evidence="2" id="KW-1185">Reference proteome</keyword>
<feature type="non-terminal residue" evidence="1">
    <location>
        <position position="73"/>
    </location>
</feature>
<evidence type="ECO:0000313" key="2">
    <source>
        <dbReference type="Proteomes" id="UP000499080"/>
    </source>
</evidence>
<name>A0A4Y2QG18_ARAVE</name>
<comment type="caution">
    <text evidence="1">The sequence shown here is derived from an EMBL/GenBank/DDBJ whole genome shotgun (WGS) entry which is preliminary data.</text>
</comment>
<dbReference type="AlphaFoldDB" id="A0A4Y2QG18"/>
<dbReference type="Proteomes" id="UP000499080">
    <property type="component" value="Unassembled WGS sequence"/>
</dbReference>
<reference evidence="1 2" key="1">
    <citation type="journal article" date="2019" name="Sci. Rep.">
        <title>Orb-weaving spider Araneus ventricosus genome elucidates the spidroin gene catalogue.</title>
        <authorList>
            <person name="Kono N."/>
            <person name="Nakamura H."/>
            <person name="Ohtoshi R."/>
            <person name="Moran D.A.P."/>
            <person name="Shinohara A."/>
            <person name="Yoshida Y."/>
            <person name="Fujiwara M."/>
            <person name="Mori M."/>
            <person name="Tomita M."/>
            <person name="Arakawa K."/>
        </authorList>
    </citation>
    <scope>NUCLEOTIDE SEQUENCE [LARGE SCALE GENOMIC DNA]</scope>
</reference>
<accession>A0A4Y2QG18</accession>
<dbReference type="EMBL" id="BGPR01013770">
    <property type="protein sequence ID" value="GBN62120.1"/>
    <property type="molecule type" value="Genomic_DNA"/>
</dbReference>
<proteinExistence type="predicted"/>
<protein>
    <submittedName>
        <fullName evidence="1">Uncharacterized protein</fullName>
    </submittedName>
</protein>